<evidence type="ECO:0000259" key="11">
    <source>
        <dbReference type="PROSITE" id="PS50030"/>
    </source>
</evidence>
<dbReference type="Proteomes" id="UP001626550">
    <property type="component" value="Unassembled WGS sequence"/>
</dbReference>
<dbReference type="InterPro" id="IPR028375">
    <property type="entry name" value="KA1/Ssp2_C"/>
</dbReference>
<dbReference type="EC" id="2.7.11.1" evidence="2"/>
<protein>
    <recommendedName>
        <fullName evidence="2">non-specific serine/threonine protein kinase</fullName>
        <ecNumber evidence="2">2.7.11.1</ecNumber>
    </recommendedName>
</protein>
<comment type="similarity">
    <text evidence="1">Belongs to the protein kinase superfamily. CAMK Ser/Thr protein kinase family. SNF1 subfamily.</text>
</comment>
<evidence type="ECO:0000256" key="5">
    <source>
        <dbReference type="ARBA" id="ARBA00022741"/>
    </source>
</evidence>
<dbReference type="Gene3D" id="1.10.8.10">
    <property type="entry name" value="DNA helicase RuvA subunit, C-terminal domain"/>
    <property type="match status" value="1"/>
</dbReference>
<comment type="catalytic activity">
    <reaction evidence="8">
        <text>L-threonyl-[protein] + ATP = O-phospho-L-threonyl-[protein] + ADP + H(+)</text>
        <dbReference type="Rhea" id="RHEA:46608"/>
        <dbReference type="Rhea" id="RHEA-COMP:11060"/>
        <dbReference type="Rhea" id="RHEA-COMP:11605"/>
        <dbReference type="ChEBI" id="CHEBI:15378"/>
        <dbReference type="ChEBI" id="CHEBI:30013"/>
        <dbReference type="ChEBI" id="CHEBI:30616"/>
        <dbReference type="ChEBI" id="CHEBI:61977"/>
        <dbReference type="ChEBI" id="CHEBI:456216"/>
        <dbReference type="EC" id="2.7.11.1"/>
    </reaction>
</comment>
<comment type="catalytic activity">
    <reaction evidence="9">
        <text>L-seryl-[protein] + ATP = O-phospho-L-seryl-[protein] + ADP + H(+)</text>
        <dbReference type="Rhea" id="RHEA:17989"/>
        <dbReference type="Rhea" id="RHEA-COMP:9863"/>
        <dbReference type="Rhea" id="RHEA-COMP:11604"/>
        <dbReference type="ChEBI" id="CHEBI:15378"/>
        <dbReference type="ChEBI" id="CHEBI:29999"/>
        <dbReference type="ChEBI" id="CHEBI:30616"/>
        <dbReference type="ChEBI" id="CHEBI:83421"/>
        <dbReference type="ChEBI" id="CHEBI:456216"/>
        <dbReference type="EC" id="2.7.11.1"/>
    </reaction>
</comment>
<keyword evidence="7" id="KW-0067">ATP-binding</keyword>
<keyword evidence="3" id="KW-0723">Serine/threonine-protein kinase</keyword>
<keyword evidence="6 13" id="KW-0418">Kinase</keyword>
<evidence type="ECO:0000256" key="2">
    <source>
        <dbReference type="ARBA" id="ARBA00012513"/>
    </source>
</evidence>
<feature type="compositionally biased region" description="Polar residues" evidence="10">
    <location>
        <begin position="190"/>
        <end position="203"/>
    </location>
</feature>
<dbReference type="InterPro" id="IPR015940">
    <property type="entry name" value="UBA"/>
</dbReference>
<feature type="region of interest" description="Disordered" evidence="10">
    <location>
        <begin position="82"/>
        <end position="107"/>
    </location>
</feature>
<feature type="compositionally biased region" description="Polar residues" evidence="10">
    <location>
        <begin position="82"/>
        <end position="92"/>
    </location>
</feature>
<evidence type="ECO:0000256" key="8">
    <source>
        <dbReference type="ARBA" id="ARBA00047899"/>
    </source>
</evidence>
<dbReference type="GO" id="GO:0005524">
    <property type="term" value="F:ATP binding"/>
    <property type="evidence" value="ECO:0007669"/>
    <property type="project" value="UniProtKB-KW"/>
</dbReference>
<dbReference type="SUPFAM" id="SSF103243">
    <property type="entry name" value="KA1-like"/>
    <property type="match status" value="1"/>
</dbReference>
<dbReference type="CDD" id="cd14337">
    <property type="entry name" value="UBA_MARK_Par1"/>
    <property type="match status" value="1"/>
</dbReference>
<feature type="compositionally biased region" description="Polar residues" evidence="10">
    <location>
        <begin position="165"/>
        <end position="182"/>
    </location>
</feature>
<dbReference type="InterPro" id="IPR001772">
    <property type="entry name" value="KA1_dom"/>
</dbReference>
<sequence>MQDPWMNTGYEDNPLTPYLEPEPILDDPVRIEMMIGMGFAREDVMKSLQNQLFDNIMATYLLLEKRPGSFEFMQPPSQLVNEAPSQEKSVTNGEGKVPSPSSCKEDKEKAVIPDFAVEPAPSTAVMHSEEPSACAQANNRASMLVDSSLLASSGTATAKRIAATNQIQMNRPDTNPWQNYTRTRQDRSDLNNTKLDSSSNNPVTRLEPRSRASIAVTPCISETTPKPNKGEMMTATPREEKSPTCPPEGTASKPGGLAFTRMTVERRTIHSTSQYPGNKPESALDNGSTLMSAHRQSGAVTNLNQATNNNASKQRKPMDFFSKLYSLGGSAKKDCANEISEAALPLEEVVECPKKSINFPWKLGGKKEPGSLEEEPDLSVGGDEAKPRSLRFTWSMKVTSHMNPEDMIAEIKRALDANECEYTQADPFVLKCRRGEATADEYVEWEMEVCKLPRLSLNGVRFKKTLGSWNALKSISSVILARLNVEQTPPSPISSVSTTATSPAHRVAL</sequence>
<feature type="compositionally biased region" description="Low complexity" evidence="10">
    <location>
        <begin position="493"/>
        <end position="503"/>
    </location>
</feature>
<evidence type="ECO:0000256" key="4">
    <source>
        <dbReference type="ARBA" id="ARBA00022679"/>
    </source>
</evidence>
<dbReference type="FunFam" id="3.30.310.80:FF:000011">
    <property type="entry name" value="Non-specific serine/threonine protein kinase"/>
    <property type="match status" value="1"/>
</dbReference>
<dbReference type="InterPro" id="IPR057380">
    <property type="entry name" value="UBA_SIK1/2/3"/>
</dbReference>
<accession>A0ABD2QHP9</accession>
<feature type="domain" description="KA1" evidence="12">
    <location>
        <begin position="436"/>
        <end position="485"/>
    </location>
</feature>
<keyword evidence="4" id="KW-0808">Transferase</keyword>
<feature type="region of interest" description="Disordered" evidence="10">
    <location>
        <begin position="365"/>
        <end position="384"/>
    </location>
</feature>
<keyword evidence="5" id="KW-0547">Nucleotide-binding</keyword>
<comment type="caution">
    <text evidence="13">The sequence shown here is derived from an EMBL/GenBank/DDBJ whole genome shotgun (WGS) entry which is preliminary data.</text>
</comment>
<dbReference type="AlphaFoldDB" id="A0ABD2QHP9"/>
<dbReference type="Pfam" id="PF02149">
    <property type="entry name" value="KA1"/>
    <property type="match status" value="1"/>
</dbReference>
<dbReference type="SMART" id="SM00165">
    <property type="entry name" value="UBA"/>
    <property type="match status" value="1"/>
</dbReference>
<name>A0ABD2QHP9_9PLAT</name>
<feature type="region of interest" description="Disordered" evidence="10">
    <location>
        <begin position="488"/>
        <end position="509"/>
    </location>
</feature>
<dbReference type="GO" id="GO:0004674">
    <property type="term" value="F:protein serine/threonine kinase activity"/>
    <property type="evidence" value="ECO:0007669"/>
    <property type="project" value="UniProtKB-KW"/>
</dbReference>
<dbReference type="Pfam" id="PF23312">
    <property type="entry name" value="UBA_SIK3"/>
    <property type="match status" value="1"/>
</dbReference>
<evidence type="ECO:0000256" key="1">
    <source>
        <dbReference type="ARBA" id="ARBA00006234"/>
    </source>
</evidence>
<evidence type="ECO:0000313" key="13">
    <source>
        <dbReference type="EMBL" id="KAL3318980.1"/>
    </source>
</evidence>
<evidence type="ECO:0000313" key="14">
    <source>
        <dbReference type="Proteomes" id="UP001626550"/>
    </source>
</evidence>
<evidence type="ECO:0000256" key="10">
    <source>
        <dbReference type="SAM" id="MobiDB-lite"/>
    </source>
</evidence>
<organism evidence="13 14">
    <name type="scientific">Cichlidogyrus casuarinus</name>
    <dbReference type="NCBI Taxonomy" id="1844966"/>
    <lineage>
        <taxon>Eukaryota</taxon>
        <taxon>Metazoa</taxon>
        <taxon>Spiralia</taxon>
        <taxon>Lophotrochozoa</taxon>
        <taxon>Platyhelminthes</taxon>
        <taxon>Monogenea</taxon>
        <taxon>Monopisthocotylea</taxon>
        <taxon>Dactylogyridea</taxon>
        <taxon>Ancyrocephalidae</taxon>
        <taxon>Cichlidogyrus</taxon>
    </lineage>
</organism>
<evidence type="ECO:0000256" key="9">
    <source>
        <dbReference type="ARBA" id="ARBA00048679"/>
    </source>
</evidence>
<dbReference type="Gene3D" id="3.30.310.80">
    <property type="entry name" value="Kinase associated domain 1, KA1"/>
    <property type="match status" value="1"/>
</dbReference>
<dbReference type="PROSITE" id="PS50032">
    <property type="entry name" value="KA1"/>
    <property type="match status" value="1"/>
</dbReference>
<feature type="region of interest" description="Disordered" evidence="10">
    <location>
        <begin position="1"/>
        <end position="21"/>
    </location>
</feature>
<gene>
    <name evidence="13" type="primary">MARK2_1</name>
    <name evidence="13" type="ORF">Ciccas_002357</name>
</gene>
<feature type="domain" description="UBA" evidence="11">
    <location>
        <begin position="24"/>
        <end position="65"/>
    </location>
</feature>
<keyword evidence="14" id="KW-1185">Reference proteome</keyword>
<evidence type="ECO:0000259" key="12">
    <source>
        <dbReference type="PROSITE" id="PS50032"/>
    </source>
</evidence>
<dbReference type="PROSITE" id="PS50030">
    <property type="entry name" value="UBA"/>
    <property type="match status" value="1"/>
</dbReference>
<reference evidence="13 14" key="1">
    <citation type="submission" date="2024-11" db="EMBL/GenBank/DDBJ databases">
        <title>Adaptive evolution of stress response genes in parasites aligns with host niche diversity.</title>
        <authorList>
            <person name="Hahn C."/>
            <person name="Resl P."/>
        </authorList>
    </citation>
    <scope>NUCLEOTIDE SEQUENCE [LARGE SCALE GENOMIC DNA]</scope>
    <source>
        <strain evidence="13">EGGRZ-B1_66</strain>
        <tissue evidence="13">Body</tissue>
    </source>
</reference>
<dbReference type="EMBL" id="JBJKFK010000183">
    <property type="protein sequence ID" value="KAL3318980.1"/>
    <property type="molecule type" value="Genomic_DNA"/>
</dbReference>
<proteinExistence type="inferred from homology"/>
<feature type="region of interest" description="Disordered" evidence="10">
    <location>
        <begin position="165"/>
        <end position="257"/>
    </location>
</feature>
<evidence type="ECO:0000256" key="7">
    <source>
        <dbReference type="ARBA" id="ARBA00022840"/>
    </source>
</evidence>
<evidence type="ECO:0000256" key="3">
    <source>
        <dbReference type="ARBA" id="ARBA00022527"/>
    </source>
</evidence>
<dbReference type="FunFam" id="1.10.8.10:FF:000005">
    <property type="entry name" value="Non-specific serine/threonine protein kinase"/>
    <property type="match status" value="1"/>
</dbReference>
<evidence type="ECO:0000256" key="6">
    <source>
        <dbReference type="ARBA" id="ARBA00022777"/>
    </source>
</evidence>